<comment type="similarity">
    <text evidence="5">Belongs to the UNR family.</text>
</comment>
<evidence type="ECO:0000259" key="7">
    <source>
        <dbReference type="PROSITE" id="PS51857"/>
    </source>
</evidence>
<dbReference type="PROSITE" id="PS51857">
    <property type="entry name" value="CSD_2"/>
    <property type="match status" value="2"/>
</dbReference>
<dbReference type="PANTHER" id="PTHR12913:SF1">
    <property type="entry name" value="COLD SHOCK DOMAIN-CONTAINING PROTEIN E1"/>
    <property type="match status" value="1"/>
</dbReference>
<feature type="domain" description="CSD" evidence="7">
    <location>
        <begin position="555"/>
        <end position="620"/>
    </location>
</feature>
<feature type="compositionally biased region" description="Basic and acidic residues" evidence="6">
    <location>
        <begin position="71"/>
        <end position="87"/>
    </location>
</feature>
<dbReference type="GO" id="GO:0005737">
    <property type="term" value="C:cytoplasm"/>
    <property type="evidence" value="ECO:0007669"/>
    <property type="project" value="UniProtKB-SubCell"/>
</dbReference>
<comment type="subcellular location">
    <subcellularLocation>
        <location evidence="1">Cytoplasm</location>
    </subcellularLocation>
</comment>
<name>A0A0L0FWP7_9EUKA</name>
<organism evidence="8 9">
    <name type="scientific">Sphaeroforma arctica JP610</name>
    <dbReference type="NCBI Taxonomy" id="667725"/>
    <lineage>
        <taxon>Eukaryota</taxon>
        <taxon>Ichthyosporea</taxon>
        <taxon>Ichthyophonida</taxon>
        <taxon>Sphaeroforma</taxon>
    </lineage>
</organism>
<feature type="compositionally biased region" description="Basic and acidic residues" evidence="6">
    <location>
        <begin position="368"/>
        <end position="399"/>
    </location>
</feature>
<feature type="region of interest" description="Disordered" evidence="6">
    <location>
        <begin position="368"/>
        <end position="503"/>
    </location>
</feature>
<gene>
    <name evidence="8" type="ORF">SARC_06678</name>
</gene>
<dbReference type="GO" id="GO:0003723">
    <property type="term" value="F:RNA binding"/>
    <property type="evidence" value="ECO:0007669"/>
    <property type="project" value="UniProtKB-KW"/>
</dbReference>
<feature type="region of interest" description="Disordered" evidence="6">
    <location>
        <begin position="1"/>
        <end position="103"/>
    </location>
</feature>
<dbReference type="SMART" id="SM00357">
    <property type="entry name" value="CSP"/>
    <property type="match status" value="3"/>
</dbReference>
<dbReference type="AlphaFoldDB" id="A0A0L0FWP7"/>
<feature type="region of interest" description="Disordered" evidence="6">
    <location>
        <begin position="821"/>
        <end position="865"/>
    </location>
</feature>
<keyword evidence="3" id="KW-0677">Repeat</keyword>
<keyword evidence="4" id="KW-0694">RNA-binding</keyword>
<dbReference type="Gene3D" id="2.40.50.140">
    <property type="entry name" value="Nucleic acid-binding proteins"/>
    <property type="match status" value="3"/>
</dbReference>
<dbReference type="eggNOG" id="ENOG502QSJ1">
    <property type="taxonomic scope" value="Eukaryota"/>
</dbReference>
<dbReference type="InterPro" id="IPR002059">
    <property type="entry name" value="CSP_DNA-bd"/>
</dbReference>
<dbReference type="RefSeq" id="XP_014154888.1">
    <property type="nucleotide sequence ID" value="XM_014299413.1"/>
</dbReference>
<evidence type="ECO:0000256" key="5">
    <source>
        <dbReference type="ARBA" id="ARBA00044751"/>
    </source>
</evidence>
<feature type="compositionally biased region" description="Basic residues" evidence="6">
    <location>
        <begin position="493"/>
        <end position="502"/>
    </location>
</feature>
<keyword evidence="2" id="KW-0963">Cytoplasm</keyword>
<evidence type="ECO:0000256" key="6">
    <source>
        <dbReference type="SAM" id="MobiDB-lite"/>
    </source>
</evidence>
<evidence type="ECO:0000256" key="1">
    <source>
        <dbReference type="ARBA" id="ARBA00004496"/>
    </source>
</evidence>
<evidence type="ECO:0000256" key="4">
    <source>
        <dbReference type="ARBA" id="ARBA00022884"/>
    </source>
</evidence>
<dbReference type="OrthoDB" id="74319at2759"/>
<dbReference type="STRING" id="667725.A0A0L0FWP7"/>
<accession>A0A0L0FWP7</accession>
<keyword evidence="9" id="KW-1185">Reference proteome</keyword>
<evidence type="ECO:0000256" key="3">
    <source>
        <dbReference type="ARBA" id="ARBA00022737"/>
    </source>
</evidence>
<feature type="compositionally biased region" description="Low complexity" evidence="6">
    <location>
        <begin position="55"/>
        <end position="70"/>
    </location>
</feature>
<dbReference type="EMBL" id="KQ242082">
    <property type="protein sequence ID" value="KNC80986.1"/>
    <property type="molecule type" value="Genomic_DNA"/>
</dbReference>
<evidence type="ECO:0000313" key="9">
    <source>
        <dbReference type="Proteomes" id="UP000054560"/>
    </source>
</evidence>
<feature type="compositionally biased region" description="Basic and acidic residues" evidence="6">
    <location>
        <begin position="423"/>
        <end position="433"/>
    </location>
</feature>
<reference evidence="8 9" key="1">
    <citation type="submission" date="2011-02" db="EMBL/GenBank/DDBJ databases">
        <title>The Genome Sequence of Sphaeroforma arctica JP610.</title>
        <authorList>
            <consortium name="The Broad Institute Genome Sequencing Platform"/>
            <person name="Russ C."/>
            <person name="Cuomo C."/>
            <person name="Young S.K."/>
            <person name="Zeng Q."/>
            <person name="Gargeya S."/>
            <person name="Alvarado L."/>
            <person name="Berlin A."/>
            <person name="Chapman S.B."/>
            <person name="Chen Z."/>
            <person name="Freedman E."/>
            <person name="Gellesch M."/>
            <person name="Goldberg J."/>
            <person name="Griggs A."/>
            <person name="Gujja S."/>
            <person name="Heilman E."/>
            <person name="Heiman D."/>
            <person name="Howarth C."/>
            <person name="Mehta T."/>
            <person name="Neiman D."/>
            <person name="Pearson M."/>
            <person name="Roberts A."/>
            <person name="Saif S."/>
            <person name="Shea T."/>
            <person name="Shenoy N."/>
            <person name="Sisk P."/>
            <person name="Stolte C."/>
            <person name="Sykes S."/>
            <person name="White J."/>
            <person name="Yandava C."/>
            <person name="Burger G."/>
            <person name="Gray M.W."/>
            <person name="Holland P.W.H."/>
            <person name="King N."/>
            <person name="Lang F.B.F."/>
            <person name="Roger A.J."/>
            <person name="Ruiz-Trillo I."/>
            <person name="Haas B."/>
            <person name="Nusbaum C."/>
            <person name="Birren B."/>
        </authorList>
    </citation>
    <scope>NUCLEOTIDE SEQUENCE [LARGE SCALE GENOMIC DNA]</scope>
    <source>
        <strain evidence="8 9">JP610</strain>
    </source>
</reference>
<dbReference type="Proteomes" id="UP000054560">
    <property type="component" value="Unassembled WGS sequence"/>
</dbReference>
<dbReference type="InterPro" id="IPR011129">
    <property type="entry name" value="CSD"/>
</dbReference>
<evidence type="ECO:0000313" key="8">
    <source>
        <dbReference type="EMBL" id="KNC80986.1"/>
    </source>
</evidence>
<dbReference type="PANTHER" id="PTHR12913">
    <property type="entry name" value="UNR PROTEIN N-RAS UPSTREAM GENE PROTEIN"/>
    <property type="match status" value="1"/>
</dbReference>
<dbReference type="InterPro" id="IPR012340">
    <property type="entry name" value="NA-bd_OB-fold"/>
</dbReference>
<sequence>MSQYNPPRGPGGLTEGQSYDDRGRRSPNRRRPNSGRSSRSGRDGRDHNNGGNNGMGSDMNSGMNNGMNDRYSNDRRGDRRDNHRDSSRGMQAPARYDTSAQSQTETGFVEKMCDAYGFIDCDIRRQKLFFHYSHCELIDDLVVGDYVSFAVVMDTQTRKNVGFEIKRLPVTVPDSVEWDETTKFSKPITGTIYRKARGRVGSEYESPGWIVYEMDGHSYRVAYLPSELSSGRQLGGQSHFGSQPPTYAIGDKVTMCLGPEDGGRRLAHNIVLCSPIDDSPALERGLGVVTSLKDGYGFLKRDPKFGTGDIFFHYSGVVGMNPTELQEGDNVEYSETNKQDKLRAVDVVYVAPEDMEVISEEIFTGKVDRAVQKPGQRDSDRDRPYRERDRDGDRDRESKGIIMHVVKREAGAHDTTDTLENGATDKDGARAEMNEAEGETAKDNSYIDTPQNSAEHVHYSAENGTNEAETVAEESVGDMGDHAEGTEQTASAKRSRRNRRGTRKEMLTFRVADQVDAEETFGKNDEVTFMKCTHRRTQMSRAVGVALVARAPEVVEYGFVSGLNKSFGFIERSAKLACLFFHFNDIEHEDGESALVVGGPVKFVVVPDKKGKPCANKVQPISAEEMPPLTISYKDDQPLFGRVHRVFAAVAFPAERYGGMVAYEGPQMEVHRCPFGIVGLPSAGTRAPLLVGESVCFRRGVRGGVSRGRGDGKPKWEAMEVCALYAQSDLKHTDKRRGRVVGVTDQGGEIEHDGKNVPYYLCEVLEGSVMVEGEEVEFNLAENCITKTLNCCRITRSRLRPRKIIGLAALTFGPIRQPYLPHKTSNGFANRTGAKEEPKQVLGDETSAEGGVSENGVTEVGLANE</sequence>
<protein>
    <recommendedName>
        <fullName evidence="7">CSD domain-containing protein</fullName>
    </recommendedName>
</protein>
<proteinExistence type="inferred from homology"/>
<evidence type="ECO:0000256" key="2">
    <source>
        <dbReference type="ARBA" id="ARBA00022490"/>
    </source>
</evidence>
<dbReference type="SUPFAM" id="SSF50249">
    <property type="entry name" value="Nucleic acid-binding proteins"/>
    <property type="match status" value="3"/>
</dbReference>
<dbReference type="GeneID" id="25907182"/>
<dbReference type="Pfam" id="PF00313">
    <property type="entry name" value="CSD"/>
    <property type="match status" value="3"/>
</dbReference>
<feature type="domain" description="CSD" evidence="7">
    <location>
        <begin position="284"/>
        <end position="349"/>
    </location>
</feature>
<feature type="compositionally biased region" description="Basic and acidic residues" evidence="6">
    <location>
        <begin position="406"/>
        <end position="416"/>
    </location>
</feature>